<proteinExistence type="predicted"/>
<name>A0A2K9LLC5_9GAMM</name>
<dbReference type="RefSeq" id="WP_101894534.1">
    <property type="nucleotide sequence ID" value="NZ_CP022684.1"/>
</dbReference>
<protein>
    <submittedName>
        <fullName evidence="1">Uncharacterized protein</fullName>
    </submittedName>
</protein>
<reference evidence="2" key="1">
    <citation type="submission" date="2017-08" db="EMBL/GenBank/DDBJ databases">
        <title>Direct submision.</title>
        <authorList>
            <person name="Kim S.-J."/>
            <person name="Rhee S.-K."/>
        </authorList>
    </citation>
    <scope>NUCLEOTIDE SEQUENCE [LARGE SCALE GENOMIC DNA]</scope>
    <source>
        <strain evidence="2">GI5</strain>
    </source>
</reference>
<accession>A0A2K9LLC5</accession>
<organism evidence="1 2">
    <name type="scientific">Ketobacter alkanivorans</name>
    <dbReference type="NCBI Taxonomy" id="1917421"/>
    <lineage>
        <taxon>Bacteria</taxon>
        <taxon>Pseudomonadati</taxon>
        <taxon>Pseudomonadota</taxon>
        <taxon>Gammaproteobacteria</taxon>
        <taxon>Pseudomonadales</taxon>
        <taxon>Ketobacteraceae</taxon>
        <taxon>Ketobacter</taxon>
    </lineage>
</organism>
<sequence length="181" mass="20362">MNGDQGTMDHSTPESMFVALKALQGIHQLQGDTQVVLADIVAYISGRGKKDILVEKAIRSDLRLRQLYKLLLQQQRVAFLPKEALAQDAAELDMRIGAGFRILFRRSRADSGQTYVIIELDEHYELDRSSDYMLFAEDSTDVVRLRFVATSGGRSQIILPSDDKKLKTIKNPDIELSLVPL</sequence>
<dbReference type="EMBL" id="CP022684">
    <property type="protein sequence ID" value="AUM13156.1"/>
    <property type="molecule type" value="Genomic_DNA"/>
</dbReference>
<gene>
    <name evidence="1" type="ORF">Kalk_12285</name>
</gene>
<dbReference type="Proteomes" id="UP000235116">
    <property type="component" value="Chromosome"/>
</dbReference>
<evidence type="ECO:0000313" key="1">
    <source>
        <dbReference type="EMBL" id="AUM13156.1"/>
    </source>
</evidence>
<dbReference type="KEGG" id="kak:Kalk_12285"/>
<keyword evidence="2" id="KW-1185">Reference proteome</keyword>
<evidence type="ECO:0000313" key="2">
    <source>
        <dbReference type="Proteomes" id="UP000235116"/>
    </source>
</evidence>
<dbReference type="AlphaFoldDB" id="A0A2K9LLC5"/>